<dbReference type="EMBL" id="JH011222">
    <property type="protein sequence ID" value="EGV91449.1"/>
    <property type="molecule type" value="Genomic_DNA"/>
</dbReference>
<feature type="region of interest" description="Disordered" evidence="1">
    <location>
        <begin position="1"/>
        <end position="33"/>
    </location>
</feature>
<name>G3IPG4_CRIGR</name>
<sequence>MGSEPYSVLSSPNIGPLPKGYSRALSHPETITEDTNRNRNRALRSWRAEEILITMFGLERAPFYLLTGLCFGC</sequence>
<accession>G3IPG4</accession>
<dbReference type="AlphaFoldDB" id="G3IPG4"/>
<evidence type="ECO:0000313" key="2">
    <source>
        <dbReference type="EMBL" id="EGV91449.1"/>
    </source>
</evidence>
<proteinExistence type="predicted"/>
<evidence type="ECO:0000256" key="1">
    <source>
        <dbReference type="SAM" id="MobiDB-lite"/>
    </source>
</evidence>
<organism evidence="2 3">
    <name type="scientific">Cricetulus griseus</name>
    <name type="common">Chinese hamster</name>
    <name type="synonym">Cricetulus barabensis griseus</name>
    <dbReference type="NCBI Taxonomy" id="10029"/>
    <lineage>
        <taxon>Eukaryota</taxon>
        <taxon>Metazoa</taxon>
        <taxon>Chordata</taxon>
        <taxon>Craniata</taxon>
        <taxon>Vertebrata</taxon>
        <taxon>Euteleostomi</taxon>
        <taxon>Mammalia</taxon>
        <taxon>Eutheria</taxon>
        <taxon>Euarchontoglires</taxon>
        <taxon>Glires</taxon>
        <taxon>Rodentia</taxon>
        <taxon>Myomorpha</taxon>
        <taxon>Muroidea</taxon>
        <taxon>Cricetidae</taxon>
        <taxon>Cricetinae</taxon>
        <taxon>Cricetulus</taxon>
    </lineage>
</organism>
<dbReference type="InParanoid" id="G3IPG4"/>
<evidence type="ECO:0000313" key="3">
    <source>
        <dbReference type="Proteomes" id="UP000001075"/>
    </source>
</evidence>
<reference evidence="3" key="1">
    <citation type="journal article" date="2011" name="Nat. Biotechnol.">
        <title>The genomic sequence of the Chinese hamster ovary (CHO)-K1 cell line.</title>
        <authorList>
            <person name="Xu X."/>
            <person name="Nagarajan H."/>
            <person name="Lewis N.E."/>
            <person name="Pan S."/>
            <person name="Cai Z."/>
            <person name="Liu X."/>
            <person name="Chen W."/>
            <person name="Xie M."/>
            <person name="Wang W."/>
            <person name="Hammond S."/>
            <person name="Andersen M.R."/>
            <person name="Neff N."/>
            <person name="Passarelli B."/>
            <person name="Koh W."/>
            <person name="Fan H.C."/>
            <person name="Wang J."/>
            <person name="Gui Y."/>
            <person name="Lee K.H."/>
            <person name="Betenbaugh M.J."/>
            <person name="Quake S.R."/>
            <person name="Famili I."/>
            <person name="Palsson B.O."/>
            <person name="Wang J."/>
        </authorList>
    </citation>
    <scope>NUCLEOTIDE SEQUENCE [LARGE SCALE GENOMIC DNA]</scope>
    <source>
        <strain evidence="3">CHO K1 cell line</strain>
    </source>
</reference>
<protein>
    <submittedName>
        <fullName evidence="2">Uncharacterized protein</fullName>
    </submittedName>
</protein>
<gene>
    <name evidence="2" type="ORF">I79_025873</name>
</gene>
<dbReference type="Proteomes" id="UP000001075">
    <property type="component" value="Unassembled WGS sequence"/>
</dbReference>